<keyword evidence="6" id="KW-1185">Reference proteome</keyword>
<feature type="domain" description="DNA2/NAM7 helicase helicase" evidence="3">
    <location>
        <begin position="582"/>
        <end position="714"/>
    </location>
</feature>
<proteinExistence type="predicted"/>
<dbReference type="EMBL" id="BAABIA010000009">
    <property type="protein sequence ID" value="GAA5146286.1"/>
    <property type="molecule type" value="Genomic_DNA"/>
</dbReference>
<dbReference type="CDD" id="cd18808">
    <property type="entry name" value="SF1_C_Upf1"/>
    <property type="match status" value="1"/>
</dbReference>
<feature type="domain" description="DNA2/NAM7 helicase-like C-terminal" evidence="4">
    <location>
        <begin position="754"/>
        <end position="980"/>
    </location>
</feature>
<evidence type="ECO:0008006" key="7">
    <source>
        <dbReference type="Google" id="ProtNLM"/>
    </source>
</evidence>
<gene>
    <name evidence="5" type="ORF">GCM10023213_39070</name>
</gene>
<dbReference type="Gene3D" id="3.40.50.300">
    <property type="entry name" value="P-loop containing nucleotide triphosphate hydrolases"/>
    <property type="match status" value="3"/>
</dbReference>
<feature type="domain" description="DNA2/NAM7 helicase helicase" evidence="3">
    <location>
        <begin position="251"/>
        <end position="419"/>
    </location>
</feature>
<reference evidence="6" key="1">
    <citation type="journal article" date="2019" name="Int. J. Syst. Evol. Microbiol.">
        <title>The Global Catalogue of Microorganisms (GCM) 10K type strain sequencing project: providing services to taxonomists for standard genome sequencing and annotation.</title>
        <authorList>
            <consortium name="The Broad Institute Genomics Platform"/>
            <consortium name="The Broad Institute Genome Sequencing Center for Infectious Disease"/>
            <person name="Wu L."/>
            <person name="Ma J."/>
        </authorList>
    </citation>
    <scope>NUCLEOTIDE SEQUENCE [LARGE SCALE GENOMIC DNA]</scope>
    <source>
        <strain evidence="6">JCM 18053</strain>
    </source>
</reference>
<evidence type="ECO:0000313" key="6">
    <source>
        <dbReference type="Proteomes" id="UP001499852"/>
    </source>
</evidence>
<evidence type="ECO:0000259" key="4">
    <source>
        <dbReference type="Pfam" id="PF13087"/>
    </source>
</evidence>
<dbReference type="InterPro" id="IPR027417">
    <property type="entry name" value="P-loop_NTPase"/>
</dbReference>
<evidence type="ECO:0000256" key="2">
    <source>
        <dbReference type="SAM" id="MobiDB-lite"/>
    </source>
</evidence>
<dbReference type="PANTHER" id="PTHR10887">
    <property type="entry name" value="DNA2/NAM7 HELICASE FAMILY"/>
    <property type="match status" value="1"/>
</dbReference>
<accession>A0ABP9PGJ6</accession>
<evidence type="ECO:0000313" key="5">
    <source>
        <dbReference type="EMBL" id="GAA5146286.1"/>
    </source>
</evidence>
<evidence type="ECO:0000259" key="3">
    <source>
        <dbReference type="Pfam" id="PF13086"/>
    </source>
</evidence>
<dbReference type="InterPro" id="IPR041677">
    <property type="entry name" value="DNA2/NAM7_AAA_11"/>
</dbReference>
<dbReference type="Pfam" id="PF13087">
    <property type="entry name" value="AAA_12"/>
    <property type="match status" value="1"/>
</dbReference>
<dbReference type="PANTHER" id="PTHR10887:SF495">
    <property type="entry name" value="HELICASE SENATAXIN ISOFORM X1-RELATED"/>
    <property type="match status" value="1"/>
</dbReference>
<dbReference type="Proteomes" id="UP001499852">
    <property type="component" value="Unassembled WGS sequence"/>
</dbReference>
<feature type="region of interest" description="Disordered" evidence="2">
    <location>
        <begin position="405"/>
        <end position="428"/>
    </location>
</feature>
<comment type="caution">
    <text evidence="5">The sequence shown here is derived from an EMBL/GenBank/DDBJ whole genome shotgun (WGS) entry which is preliminary data.</text>
</comment>
<sequence>MGFNSATGCYFWRDDDIPHEKVAAWDGVAGADYALSQNARKLLHVLLRKADEDSAARAAVVAVQHEIAGLGVCLEMAMEAGGVARELLDFRAVQLGAPEATTARMRKRVILRFPIIKPPAWARGGTEPFAVSTPLRLAYDERGSEVQIRRQSPDPFGKPVDPLFAGLDCSARSPCFLISFPADIVVADVPECVWVSPYLIPPPELAQLKELARWCIPDEAPDLISAFTKNAPGRPVTALDVVASDPALSGNPRQQAALNWMMSDAPLVLVKGPPGTGKTTVITEAVRQAIPRKQKVLICSETHQAVANVLERLHRDGSLRMVRHARPDNPRLTDLERAYLEGGTKQGFLARVRERAAAQVQACHDLRGRLAPLPKMLESAHAGAVILAARRHEIECLTQEAQEEFERTRETAERQRADQTTTLESNRDSELARIEVEAAADGRALLKAQADWRAAAERGDDAAGAYLKKTGAAPEHSGAEPGRWFDLSSLVPNMFATAALLQQRFSRAIADEQAARRQIAQYECSFAEHERNLQECRCHASTAIQEVQSASNMVLEAAQQSLRGRLQDLKHERELAESEHLPPQERAAQAWNAAGEFAPITWDNPPPVWNDRISELIHAIRRNEEKAAFCERWQQAAETSSQELTGLFWNTTQVFLSTCVGLASWRAFHEYYGKEGVDMVIVDEAAHATLAQTLIPLSRAKRAILIGDEMQLPPAPPMELGRQCENSCSARCHDVTRLPSSSQSFKPSMSSCWLERSAFEWLTETRPSVPRVVLNRQFRMHPDIADFIGHVFYQDDGGLENGVTAEARHLAFGEFTKAVCLVSTSAYQDRHEETPNDDSTSIQNPLEVDLTRRILKQARQSLGEAVTFGVVTPYAAQKVLMEQKLSEFFASGSHVTLEKNDIASVDSFQGSERDVMIASFVRSPTQCKRCRGKGISHGQRCGPCRGRGWEGPGLRWVHDLRRLNVAFSRAKRMLILVGDIESLTDHRYGTDEGAEVLSRFRKHVSDRGRVLHVWEDEHNG</sequence>
<keyword evidence="1" id="KW-0175">Coiled coil</keyword>
<feature type="compositionally biased region" description="Basic and acidic residues" evidence="2">
    <location>
        <begin position="405"/>
        <end position="417"/>
    </location>
</feature>
<dbReference type="SUPFAM" id="SSF52540">
    <property type="entry name" value="P-loop containing nucleoside triphosphate hydrolases"/>
    <property type="match status" value="1"/>
</dbReference>
<name>A0ABP9PGJ6_9BACT</name>
<evidence type="ECO:0000256" key="1">
    <source>
        <dbReference type="SAM" id="Coils"/>
    </source>
</evidence>
<dbReference type="InterPro" id="IPR045055">
    <property type="entry name" value="DNA2/NAM7-like"/>
</dbReference>
<organism evidence="5 6">
    <name type="scientific">Prosthecobacter algae</name>
    <dbReference type="NCBI Taxonomy" id="1144682"/>
    <lineage>
        <taxon>Bacteria</taxon>
        <taxon>Pseudomonadati</taxon>
        <taxon>Verrucomicrobiota</taxon>
        <taxon>Verrucomicrobiia</taxon>
        <taxon>Verrucomicrobiales</taxon>
        <taxon>Verrucomicrobiaceae</taxon>
        <taxon>Prosthecobacter</taxon>
    </lineage>
</organism>
<feature type="coiled-coil region" evidence="1">
    <location>
        <begin position="512"/>
        <end position="579"/>
    </location>
</feature>
<dbReference type="InterPro" id="IPR041679">
    <property type="entry name" value="DNA2/NAM7-like_C"/>
</dbReference>
<protein>
    <recommendedName>
        <fullName evidence="7">AAA domain-containing protein</fullName>
    </recommendedName>
</protein>
<dbReference type="InterPro" id="IPR047187">
    <property type="entry name" value="SF1_C_Upf1"/>
</dbReference>
<dbReference type="Pfam" id="PF13086">
    <property type="entry name" value="AAA_11"/>
    <property type="match status" value="2"/>
</dbReference>